<dbReference type="Proteomes" id="UP000078512">
    <property type="component" value="Unassembled WGS sequence"/>
</dbReference>
<name>A0A197K343_9FUNG</name>
<organism evidence="1 2">
    <name type="scientific">Linnemannia elongata AG-77</name>
    <dbReference type="NCBI Taxonomy" id="1314771"/>
    <lineage>
        <taxon>Eukaryota</taxon>
        <taxon>Fungi</taxon>
        <taxon>Fungi incertae sedis</taxon>
        <taxon>Mucoromycota</taxon>
        <taxon>Mortierellomycotina</taxon>
        <taxon>Mortierellomycetes</taxon>
        <taxon>Mortierellales</taxon>
        <taxon>Mortierellaceae</taxon>
        <taxon>Linnemannia</taxon>
    </lineage>
</organism>
<dbReference type="EMBL" id="KV442029">
    <property type="protein sequence ID" value="OAQ31608.1"/>
    <property type="molecule type" value="Genomic_DNA"/>
</dbReference>
<protein>
    <submittedName>
        <fullName evidence="1">Uncharacterized protein</fullName>
    </submittedName>
</protein>
<accession>A0A197K343</accession>
<gene>
    <name evidence="1" type="ORF">K457DRAFT_124231</name>
</gene>
<reference evidence="1 2" key="1">
    <citation type="submission" date="2016-05" db="EMBL/GenBank/DDBJ databases">
        <title>Genome sequencing reveals origins of a unique bacterial endosymbiosis in the earliest lineages of terrestrial Fungi.</title>
        <authorList>
            <consortium name="DOE Joint Genome Institute"/>
            <person name="Uehling J."/>
            <person name="Gryganskyi A."/>
            <person name="Hameed K."/>
            <person name="Tschaplinski T."/>
            <person name="Misztal P."/>
            <person name="Wu S."/>
            <person name="Desiro A."/>
            <person name="Vande Pol N."/>
            <person name="Du Z.-Y."/>
            <person name="Zienkiewicz A."/>
            <person name="Zienkiewicz K."/>
            <person name="Morin E."/>
            <person name="Tisserant E."/>
            <person name="Splivallo R."/>
            <person name="Hainaut M."/>
            <person name="Henrissat B."/>
            <person name="Ohm R."/>
            <person name="Kuo A."/>
            <person name="Yan J."/>
            <person name="Lipzen A."/>
            <person name="Nolan M."/>
            <person name="Labutti K."/>
            <person name="Barry K."/>
            <person name="Goldstein A."/>
            <person name="Labbe J."/>
            <person name="Schadt C."/>
            <person name="Tuskan G."/>
            <person name="Grigoriev I."/>
            <person name="Martin F."/>
            <person name="Vilgalys R."/>
            <person name="Bonito G."/>
        </authorList>
    </citation>
    <scope>NUCLEOTIDE SEQUENCE [LARGE SCALE GENOMIC DNA]</scope>
    <source>
        <strain evidence="1 2">AG-77</strain>
    </source>
</reference>
<evidence type="ECO:0000313" key="1">
    <source>
        <dbReference type="EMBL" id="OAQ31608.1"/>
    </source>
</evidence>
<dbReference type="AlphaFoldDB" id="A0A197K343"/>
<evidence type="ECO:0000313" key="2">
    <source>
        <dbReference type="Proteomes" id="UP000078512"/>
    </source>
</evidence>
<keyword evidence="2" id="KW-1185">Reference proteome</keyword>
<sequence>MPTADGEYKNIKARDKAYRFNRIISTMGKQKLDLYHCSYGKCRATFLRLHAASAHITKCRYKGATKLCPMQGCQRWFAPNYEKKHMETYHRDNITPPTTNAGVAIPCRLCQSLSQGHSDANRAQAAFITSIKPIRMTNMAAHLATHDPPYTDFGYCSAKGCLFYYWTRDDAEEHVSSHPTHDSKQRPYKCTTTVDGVVRDRSFMTAYRMKQHQ</sequence>
<proteinExistence type="predicted"/>